<comment type="caution">
    <text evidence="6">The sequence shown here is derived from an EMBL/GenBank/DDBJ whole genome shotgun (WGS) entry which is preliminary data.</text>
</comment>
<keyword evidence="3" id="KW-0460">Magnesium</keyword>
<feature type="domain" description="PAP-associated" evidence="5">
    <location>
        <begin position="42"/>
        <end position="99"/>
    </location>
</feature>
<name>A0A2G5T3Y3_9PELO</name>
<keyword evidence="1" id="KW-0808">Transferase</keyword>
<dbReference type="PANTHER" id="PTHR12271:SF129">
    <property type="entry name" value="PAP-ASSOCIATED DOMAIN-CONTAINING PROTEIN"/>
    <property type="match status" value="1"/>
</dbReference>
<evidence type="ECO:0000313" key="7">
    <source>
        <dbReference type="Proteomes" id="UP000230233"/>
    </source>
</evidence>
<feature type="compositionally biased region" description="Basic and acidic residues" evidence="4">
    <location>
        <begin position="1"/>
        <end position="13"/>
    </location>
</feature>
<evidence type="ECO:0000256" key="2">
    <source>
        <dbReference type="ARBA" id="ARBA00022723"/>
    </source>
</evidence>
<gene>
    <name evidence="6" type="primary">Cnig_chr_X.g26701</name>
    <name evidence="6" type="ORF">B9Z55_026701</name>
</gene>
<proteinExistence type="predicted"/>
<dbReference type="EMBL" id="PDUG01000006">
    <property type="protein sequence ID" value="PIC22114.1"/>
    <property type="molecule type" value="Genomic_DNA"/>
</dbReference>
<organism evidence="6 7">
    <name type="scientific">Caenorhabditis nigoni</name>
    <dbReference type="NCBI Taxonomy" id="1611254"/>
    <lineage>
        <taxon>Eukaryota</taxon>
        <taxon>Metazoa</taxon>
        <taxon>Ecdysozoa</taxon>
        <taxon>Nematoda</taxon>
        <taxon>Chromadorea</taxon>
        <taxon>Rhabditida</taxon>
        <taxon>Rhabditina</taxon>
        <taxon>Rhabditomorpha</taxon>
        <taxon>Rhabditoidea</taxon>
        <taxon>Rhabditidae</taxon>
        <taxon>Peloderinae</taxon>
        <taxon>Caenorhabditis</taxon>
    </lineage>
</organism>
<dbReference type="STRING" id="1611254.A0A2G5T3Y3"/>
<dbReference type="AlphaFoldDB" id="A0A2G5T3Y3"/>
<dbReference type="Gene3D" id="1.10.1410.10">
    <property type="match status" value="1"/>
</dbReference>
<protein>
    <recommendedName>
        <fullName evidence="5">PAP-associated domain-containing protein</fullName>
    </recommendedName>
</protein>
<dbReference type="OrthoDB" id="10416210at2759"/>
<evidence type="ECO:0000256" key="1">
    <source>
        <dbReference type="ARBA" id="ARBA00022679"/>
    </source>
</evidence>
<accession>A0A2G5T3Y3</accession>
<keyword evidence="7" id="KW-1185">Reference proteome</keyword>
<dbReference type="PANTHER" id="PTHR12271">
    <property type="entry name" value="POLY A POLYMERASE CID PAP -RELATED"/>
    <property type="match status" value="1"/>
</dbReference>
<evidence type="ECO:0000256" key="3">
    <source>
        <dbReference type="ARBA" id="ARBA00022842"/>
    </source>
</evidence>
<dbReference type="GO" id="GO:1990817">
    <property type="term" value="F:poly(A) RNA polymerase activity"/>
    <property type="evidence" value="ECO:0007669"/>
    <property type="project" value="TreeGrafter"/>
</dbReference>
<dbReference type="Pfam" id="PF03828">
    <property type="entry name" value="PAP_assoc"/>
    <property type="match status" value="1"/>
</dbReference>
<sequence length="201" mass="23089">MEPKITQDARGVLEAEAQEKEDEELEKSRTQDSTNLAENQESLAALYLGIMNYYANFDFDGSWISLKRGCTLKKLNEDGSPSIGLPESNQFILIEDPHSSKPENCAHSVRTKETMIQIKEQFMRAATHITTKHTIYTRRNYLLQLNGIRKGLDYKLLVVNGLVFSHLGFNGCISQVKSDNLRTVLQYAKEMFEAWRHFRLK</sequence>
<dbReference type="SUPFAM" id="SSF81631">
    <property type="entry name" value="PAP/OAS1 substrate-binding domain"/>
    <property type="match status" value="1"/>
</dbReference>
<dbReference type="GO" id="GO:0046872">
    <property type="term" value="F:metal ion binding"/>
    <property type="evidence" value="ECO:0007669"/>
    <property type="project" value="UniProtKB-KW"/>
</dbReference>
<dbReference type="InterPro" id="IPR002058">
    <property type="entry name" value="PAP_assoc"/>
</dbReference>
<keyword evidence="2" id="KW-0479">Metal-binding</keyword>
<feature type="region of interest" description="Disordered" evidence="4">
    <location>
        <begin position="1"/>
        <end position="36"/>
    </location>
</feature>
<evidence type="ECO:0000313" key="6">
    <source>
        <dbReference type="EMBL" id="PIC22114.1"/>
    </source>
</evidence>
<dbReference type="GO" id="GO:0031123">
    <property type="term" value="P:RNA 3'-end processing"/>
    <property type="evidence" value="ECO:0007669"/>
    <property type="project" value="TreeGrafter"/>
</dbReference>
<dbReference type="Proteomes" id="UP000230233">
    <property type="component" value="Chromosome X"/>
</dbReference>
<reference evidence="7" key="1">
    <citation type="submission" date="2017-10" db="EMBL/GenBank/DDBJ databases">
        <title>Rapid genome shrinkage in a self-fertile nematode reveals novel sperm competition proteins.</title>
        <authorList>
            <person name="Yin D."/>
            <person name="Schwarz E.M."/>
            <person name="Thomas C.G."/>
            <person name="Felde R.L."/>
            <person name="Korf I.F."/>
            <person name="Cutter A.D."/>
            <person name="Schartner C.M."/>
            <person name="Ralston E.J."/>
            <person name="Meyer B.J."/>
            <person name="Haag E.S."/>
        </authorList>
    </citation>
    <scope>NUCLEOTIDE SEQUENCE [LARGE SCALE GENOMIC DNA]</scope>
    <source>
        <strain evidence="7">JU1422</strain>
    </source>
</reference>
<evidence type="ECO:0000259" key="5">
    <source>
        <dbReference type="Pfam" id="PF03828"/>
    </source>
</evidence>
<evidence type="ECO:0000256" key="4">
    <source>
        <dbReference type="SAM" id="MobiDB-lite"/>
    </source>
</evidence>